<dbReference type="GO" id="GO:0000166">
    <property type="term" value="F:nucleotide binding"/>
    <property type="evidence" value="ECO:0007669"/>
    <property type="project" value="UniProtKB-KW"/>
</dbReference>
<dbReference type="GO" id="GO:0046872">
    <property type="term" value="F:metal ion binding"/>
    <property type="evidence" value="ECO:0007669"/>
    <property type="project" value="UniProtKB-KW"/>
</dbReference>
<comment type="cofactor">
    <cofactor evidence="9">
        <name>Mg(2+)</name>
        <dbReference type="ChEBI" id="CHEBI:18420"/>
    </cofactor>
    <text evidence="9">Binds 2 Mg(2+) per subunit.</text>
</comment>
<dbReference type="PROSITE" id="PS50522">
    <property type="entry name" value="RDRP_PHAGE"/>
    <property type="match status" value="1"/>
</dbReference>
<dbReference type="InterPro" id="IPR005093">
    <property type="entry name" value="RNArep_beta"/>
</dbReference>
<accession>A0A514CZ85</accession>
<keyword evidence="5" id="KW-0547">Nucleotide-binding</keyword>
<proteinExistence type="predicted"/>
<feature type="binding site" evidence="9">
    <location>
        <position position="412"/>
    </location>
    <ligand>
        <name>Mg(2+)</name>
        <dbReference type="ChEBI" id="CHEBI:18420"/>
        <label>2</label>
    </ligand>
</feature>
<dbReference type="EC" id="2.7.7.48" evidence="1"/>
<sequence>MKRLMSLWSRLAQECASQCCTSAIRDINTVSERVEHEGLSFLTITLPDLGKAFQKMLDQGRVANHSSFSNDRGGSLPRFLGGFFSRVFDRDSGLLLDEPCVDSIRAIRQLTLMFGKMELKCSPARELKAVANYVNCEQEVRLFDKELSERDLAEFVSMSDMLFGRVLTQVDRDIYLGGYGPRHGPGSTADGLKGNQKFHQTVWTRRLEDSGLAAGENLLPNWRFYSQLDGVNFLEPETEVPVKVTLVPKTLKTPRVIAMEPTCMQYMQQAILHRLLAYLDKDDFLSGVIGFDDQVPNQELARFGSADHRTATLDLSDASDRVSNQLIRAMLQKWPHLSGAIDATRSRRAVLPNGEVIRLAKFASMGSALCFPMEAMVFTTLIFLGIQRSLNTSLYRRDLWDFAGSVRVFGDDLIVPRDHVLTVVSMLEHFGARVGTDKSFWTGRFRESCGKEYFNGHDVSIVRVRQEFPTRRQDAIEVESLVSLRNQLYQSGYWETVKWLDGVIEKLLTHFPTVGHSSSLLGRVSYLAEKHYTRPSRNLQEARDNANLTGKLHPSLHTPLVKGYVVEAKPPRDPLDGTNALLKCLLKLDMDSSLRGKVPCYPSDTHFEASNGFKCSPRRLQSPKVPSNHLERFGRPKSTSMKLGWRSPL</sequence>
<dbReference type="EMBL" id="MN032828">
    <property type="protein sequence ID" value="QDH86653.1"/>
    <property type="molecule type" value="Genomic_RNA"/>
</dbReference>
<keyword evidence="9" id="KW-0479">Metal-binding</keyword>
<dbReference type="GO" id="GO:0003968">
    <property type="term" value="F:RNA-directed RNA polymerase activity"/>
    <property type="evidence" value="ECO:0007669"/>
    <property type="project" value="UniProtKB-KW"/>
</dbReference>
<evidence type="ECO:0000256" key="8">
    <source>
        <dbReference type="ARBA" id="ARBA00048744"/>
    </source>
</evidence>
<protein>
    <recommendedName>
        <fullName evidence="1">RNA-directed RNA polymerase</fullName>
        <ecNumber evidence="1">2.7.7.48</ecNumber>
    </recommendedName>
    <alternativeName>
        <fullName evidence="7">RNA replicase beta chain</fullName>
    </alternativeName>
</protein>
<feature type="region of interest" description="Disordered" evidence="10">
    <location>
        <begin position="617"/>
        <end position="649"/>
    </location>
</feature>
<keyword evidence="3" id="KW-0808">Transferase</keyword>
<name>A0A514CZ85_9VIRU</name>
<evidence type="ECO:0000256" key="3">
    <source>
        <dbReference type="ARBA" id="ARBA00022679"/>
    </source>
</evidence>
<evidence type="ECO:0000259" key="11">
    <source>
        <dbReference type="PROSITE" id="PS50522"/>
    </source>
</evidence>
<feature type="domain" description="RdRp catalytic" evidence="11">
    <location>
        <begin position="299"/>
        <end position="443"/>
    </location>
</feature>
<keyword evidence="6" id="KW-0693">Viral RNA replication</keyword>
<evidence type="ECO:0000256" key="9">
    <source>
        <dbReference type="PIRSR" id="PIRSR605093-1"/>
    </source>
</evidence>
<evidence type="ECO:0000256" key="7">
    <source>
        <dbReference type="ARBA" id="ARBA00030248"/>
    </source>
</evidence>
<evidence type="ECO:0000256" key="6">
    <source>
        <dbReference type="ARBA" id="ARBA00022953"/>
    </source>
</evidence>
<feature type="binding site" evidence="9">
    <location>
        <position position="314"/>
    </location>
    <ligand>
        <name>Mg(2+)</name>
        <dbReference type="ChEBI" id="CHEBI:18420"/>
        <label>2</label>
    </ligand>
</feature>
<gene>
    <name evidence="12" type="ORF">H3RhizoLitter15163_000001</name>
</gene>
<keyword evidence="4" id="KW-0548">Nucleotidyltransferase</keyword>
<organism evidence="12">
    <name type="scientific">Leviviridae sp</name>
    <dbReference type="NCBI Taxonomy" id="2027243"/>
    <lineage>
        <taxon>Viruses</taxon>
        <taxon>Riboviria</taxon>
        <taxon>Orthornavirae</taxon>
        <taxon>Lenarviricota</taxon>
        <taxon>Leviviricetes</taxon>
        <taxon>Norzivirales</taxon>
        <taxon>Fiersviridae</taxon>
    </lineage>
</organism>
<evidence type="ECO:0000256" key="10">
    <source>
        <dbReference type="SAM" id="MobiDB-lite"/>
    </source>
</evidence>
<evidence type="ECO:0000313" key="12">
    <source>
        <dbReference type="EMBL" id="QDH86653.1"/>
    </source>
</evidence>
<evidence type="ECO:0000256" key="4">
    <source>
        <dbReference type="ARBA" id="ARBA00022695"/>
    </source>
</evidence>
<reference evidence="12" key="1">
    <citation type="submission" date="2019-05" db="EMBL/GenBank/DDBJ databases">
        <title>Metatranscriptomic reconstruction reveals RNA viruses with the potential to shape carbon cycling in soil.</title>
        <authorList>
            <person name="Starr E.P."/>
            <person name="Nuccio E."/>
            <person name="Pett-Ridge J."/>
            <person name="Banfield J.F."/>
            <person name="Firestone M.K."/>
        </authorList>
    </citation>
    <scope>NUCLEOTIDE SEQUENCE</scope>
    <source>
        <strain evidence="12">H3_Rhizo_Litter_15_scaffold_163</strain>
    </source>
</reference>
<keyword evidence="9" id="KW-0460">Magnesium</keyword>
<feature type="binding site" evidence="9">
    <location>
        <position position="411"/>
    </location>
    <ligand>
        <name>Mg(2+)</name>
        <dbReference type="ChEBI" id="CHEBI:18420"/>
        <label>2</label>
    </ligand>
</feature>
<evidence type="ECO:0000256" key="2">
    <source>
        <dbReference type="ARBA" id="ARBA00022484"/>
    </source>
</evidence>
<dbReference type="Pfam" id="PF03431">
    <property type="entry name" value="RNA_replicase_B"/>
    <property type="match status" value="1"/>
</dbReference>
<keyword evidence="2 12" id="KW-0696">RNA-directed RNA polymerase</keyword>
<dbReference type="InterPro" id="IPR007096">
    <property type="entry name" value="RNA-dir_Rpol_cat_phage"/>
</dbReference>
<comment type="catalytic activity">
    <reaction evidence="8">
        <text>RNA(n) + a ribonucleoside 5'-triphosphate = RNA(n+1) + diphosphate</text>
        <dbReference type="Rhea" id="RHEA:21248"/>
        <dbReference type="Rhea" id="RHEA-COMP:14527"/>
        <dbReference type="Rhea" id="RHEA-COMP:17342"/>
        <dbReference type="ChEBI" id="CHEBI:33019"/>
        <dbReference type="ChEBI" id="CHEBI:61557"/>
        <dbReference type="ChEBI" id="CHEBI:140395"/>
        <dbReference type="EC" id="2.7.7.48"/>
    </reaction>
</comment>
<evidence type="ECO:0000256" key="1">
    <source>
        <dbReference type="ARBA" id="ARBA00012494"/>
    </source>
</evidence>
<evidence type="ECO:0000256" key="5">
    <source>
        <dbReference type="ARBA" id="ARBA00022741"/>
    </source>
</evidence>
<dbReference type="GO" id="GO:0039694">
    <property type="term" value="P:viral RNA genome replication"/>
    <property type="evidence" value="ECO:0007669"/>
    <property type="project" value="InterPro"/>
</dbReference>